<dbReference type="AlphaFoldDB" id="A0A927RAC1"/>
<evidence type="ECO:0000313" key="1">
    <source>
        <dbReference type="EMBL" id="MBE1604890.1"/>
    </source>
</evidence>
<sequence>MLFGVACALYWFHVHPYVNAPGGSDRGTVADLMGRLRSGLAAYAADRPWSAAERPLVGPMLLREALRRLATVLAAAEEFGTPLAVDSVRSRHAALVCVLDLLAYDASILA</sequence>
<evidence type="ECO:0000313" key="2">
    <source>
        <dbReference type="Proteomes" id="UP000638648"/>
    </source>
</evidence>
<keyword evidence="2" id="KW-1185">Reference proteome</keyword>
<gene>
    <name evidence="1" type="ORF">HEB94_001738</name>
</gene>
<proteinExistence type="predicted"/>
<comment type="caution">
    <text evidence="1">The sequence shown here is derived from an EMBL/GenBank/DDBJ whole genome shotgun (WGS) entry which is preliminary data.</text>
</comment>
<name>A0A927RAC1_9ACTN</name>
<organism evidence="1 2">
    <name type="scientific">Actinopolymorpha pittospori</name>
    <dbReference type="NCBI Taxonomy" id="648752"/>
    <lineage>
        <taxon>Bacteria</taxon>
        <taxon>Bacillati</taxon>
        <taxon>Actinomycetota</taxon>
        <taxon>Actinomycetes</taxon>
        <taxon>Propionibacteriales</taxon>
        <taxon>Actinopolymorphaceae</taxon>
        <taxon>Actinopolymorpha</taxon>
    </lineage>
</organism>
<dbReference type="Proteomes" id="UP000638648">
    <property type="component" value="Unassembled WGS sequence"/>
</dbReference>
<reference evidence="1" key="1">
    <citation type="submission" date="2020-10" db="EMBL/GenBank/DDBJ databases">
        <title>Sequencing the genomes of 1000 actinobacteria strains.</title>
        <authorList>
            <person name="Klenk H.-P."/>
        </authorList>
    </citation>
    <scope>NUCLEOTIDE SEQUENCE</scope>
    <source>
        <strain evidence="1">DSM 45354</strain>
    </source>
</reference>
<accession>A0A927RAC1</accession>
<dbReference type="EMBL" id="JADBEM010000001">
    <property type="protein sequence ID" value="MBE1604890.1"/>
    <property type="molecule type" value="Genomic_DNA"/>
</dbReference>
<protein>
    <submittedName>
        <fullName evidence="1">Uncharacterized protein</fullName>
    </submittedName>
</protein>